<dbReference type="AlphaFoldDB" id="A0A8J5XZS3"/>
<evidence type="ECO:0000313" key="3">
    <source>
        <dbReference type="EMBL" id="KAG8468565.1"/>
    </source>
</evidence>
<dbReference type="Pfam" id="PF00561">
    <property type="entry name" value="Abhydrolase_1"/>
    <property type="match status" value="1"/>
</dbReference>
<accession>A0A8J5XZS3</accession>
<dbReference type="OMA" id="PLVHERE"/>
<evidence type="ECO:0000259" key="2">
    <source>
        <dbReference type="Pfam" id="PF00561"/>
    </source>
</evidence>
<proteinExistence type="predicted"/>
<name>A0A8J5XZS3_DIALT</name>
<comment type="caution">
    <text evidence="3">The sequence shown here is derived from an EMBL/GenBank/DDBJ whole genome shotgun (WGS) entry which is preliminary data.</text>
</comment>
<keyword evidence="1" id="KW-1133">Transmembrane helix</keyword>
<evidence type="ECO:0000256" key="1">
    <source>
        <dbReference type="SAM" id="Phobius"/>
    </source>
</evidence>
<organism evidence="3 4">
    <name type="scientific">Diacronema lutheri</name>
    <name type="common">Unicellular marine alga</name>
    <name type="synonym">Monochrysis lutheri</name>
    <dbReference type="NCBI Taxonomy" id="2081491"/>
    <lineage>
        <taxon>Eukaryota</taxon>
        <taxon>Haptista</taxon>
        <taxon>Haptophyta</taxon>
        <taxon>Pavlovophyceae</taxon>
        <taxon>Pavlovales</taxon>
        <taxon>Pavlovaceae</taxon>
        <taxon>Diacronema</taxon>
    </lineage>
</organism>
<feature type="transmembrane region" description="Helical" evidence="1">
    <location>
        <begin position="35"/>
        <end position="57"/>
    </location>
</feature>
<sequence>MITMPRVTSDIRPLLAAEDGRAPTTERARAVVRRAACVIFALPALVLASCALAPALASARRGARDDMPRVGLQPAATDGGGNYSFCRPDPNVLVWDEDFEQLVRARAAAVLVKGWLSVPLVHERELLAPIGLESPRVALRVAGYSDCAPKARAPLLTHCGGPGSGNDCLSIANLLPTLSPALDNFAISQRGVIAPRSDRRPPPVPFRSADGRERVRAFPTITCYTSWATPIIDTVRRAYEDARLDPAPLDALLATYARAGGGGEELMLYNATLIQPYAHLLAASAAECRSRAEFRSLGAARTDVGPPDAASDGVAAPTLAPANGAPASTVFDSELGGHESLLDFASTTDLARDIDALRAAVGSARISIWGTSYGTVVGGAYATMFSDRVEALVLDGNVGVENDIYKVGEKLALSYDDVWNGLCSACDASYFVAGERAGRKCAAAPYANEKILKLMAQPARVPGLLRLLKSTLDRGITGRGIAPAAAIAMACIESLSTRGDYTGPGCCAAELEADVLPTPADEWEDRLSIIQVVRALDIAGRLNPAQIARFYVELGLRHPLGAQGASNVIFIASSPTLPRPTPPFGSPIVTPLIIGTLNDPATTFAAAQDMKAFFPQGTLLTWQGFLHGFRIVDALPARDAAASDELRFANGGYGAYVCTQLLKAYLVSGELPRDGTTCPIDGPGASALALDLAVAHAGRGKGQVCL</sequence>
<dbReference type="OrthoDB" id="428796at2759"/>
<protein>
    <recommendedName>
        <fullName evidence="2">AB hydrolase-1 domain-containing protein</fullName>
    </recommendedName>
</protein>
<dbReference type="InterPro" id="IPR029058">
    <property type="entry name" value="AB_hydrolase_fold"/>
</dbReference>
<feature type="domain" description="AB hydrolase-1" evidence="2">
    <location>
        <begin position="335"/>
        <end position="398"/>
    </location>
</feature>
<keyword evidence="1" id="KW-0812">Transmembrane</keyword>
<dbReference type="Proteomes" id="UP000751190">
    <property type="component" value="Unassembled WGS sequence"/>
</dbReference>
<keyword evidence="4" id="KW-1185">Reference proteome</keyword>
<evidence type="ECO:0000313" key="4">
    <source>
        <dbReference type="Proteomes" id="UP000751190"/>
    </source>
</evidence>
<gene>
    <name evidence="3" type="ORF">KFE25_013648</name>
</gene>
<reference evidence="3" key="1">
    <citation type="submission" date="2021-05" db="EMBL/GenBank/DDBJ databases">
        <title>The genome of the haptophyte Pavlova lutheri (Diacronema luteri, Pavlovales) - a model for lipid biosynthesis in eukaryotic algae.</title>
        <authorList>
            <person name="Hulatt C.J."/>
            <person name="Posewitz M.C."/>
        </authorList>
    </citation>
    <scope>NUCLEOTIDE SEQUENCE</scope>
    <source>
        <strain evidence="3">NIVA-4/92</strain>
    </source>
</reference>
<dbReference type="EMBL" id="JAGTXO010000004">
    <property type="protein sequence ID" value="KAG8468565.1"/>
    <property type="molecule type" value="Genomic_DNA"/>
</dbReference>
<keyword evidence="1" id="KW-0472">Membrane</keyword>
<dbReference type="Gene3D" id="3.40.50.1820">
    <property type="entry name" value="alpha/beta hydrolase"/>
    <property type="match status" value="1"/>
</dbReference>
<dbReference type="SUPFAM" id="SSF53474">
    <property type="entry name" value="alpha/beta-Hydrolases"/>
    <property type="match status" value="1"/>
</dbReference>
<dbReference type="InterPro" id="IPR000073">
    <property type="entry name" value="AB_hydrolase_1"/>
</dbReference>